<reference evidence="1 2" key="1">
    <citation type="submission" date="2022-10" db="EMBL/GenBank/DDBJ databases">
        <title>Description of Fervidibacillus gen. nov. in the family Fervidibacillaceae fam. nov. with two species, Fervidibacillus albus sp. nov., and Fervidibacillus halotolerans sp. nov., isolated from tidal flat sediments.</title>
        <authorList>
            <person name="Kwon K.K."/>
            <person name="Yang S.-H."/>
        </authorList>
    </citation>
    <scope>NUCLEOTIDE SEQUENCE [LARGE SCALE GENOMIC DNA]</scope>
    <source>
        <strain evidence="1 2">DSM 23332</strain>
    </source>
</reference>
<protein>
    <recommendedName>
        <fullName evidence="3">Preprotein translocase subunit SecA</fullName>
    </recommendedName>
</protein>
<name>A0ABT2WE49_9BACI</name>
<gene>
    <name evidence="1" type="ORF">OEV82_05780</name>
</gene>
<accession>A0ABT2WE49</accession>
<sequence length="71" mass="8019">MKVFHFYIGKEIVLSQFLANAPSVGEAIKIKGRKGKILQVSEIDDRTVAVMVELDKVKKRSTSSLNSKRKR</sequence>
<evidence type="ECO:0008006" key="3">
    <source>
        <dbReference type="Google" id="ProtNLM"/>
    </source>
</evidence>
<evidence type="ECO:0000313" key="2">
    <source>
        <dbReference type="Proteomes" id="UP001208656"/>
    </source>
</evidence>
<dbReference type="Proteomes" id="UP001208656">
    <property type="component" value="Unassembled WGS sequence"/>
</dbReference>
<comment type="caution">
    <text evidence="1">The sequence shown here is derived from an EMBL/GenBank/DDBJ whole genome shotgun (WGS) entry which is preliminary data.</text>
</comment>
<dbReference type="RefSeq" id="WP_173659340.1">
    <property type="nucleotide sequence ID" value="NZ_JAOUSE010000011.1"/>
</dbReference>
<keyword evidence="2" id="KW-1185">Reference proteome</keyword>
<organism evidence="1 2">
    <name type="scientific">Pallidibacillus thermolactis</name>
    <dbReference type="NCBI Taxonomy" id="251051"/>
    <lineage>
        <taxon>Bacteria</taxon>
        <taxon>Bacillati</taxon>
        <taxon>Bacillota</taxon>
        <taxon>Bacilli</taxon>
        <taxon>Bacillales</taxon>
        <taxon>Bacillaceae</taxon>
        <taxon>Pallidibacillus</taxon>
    </lineage>
</organism>
<dbReference type="EMBL" id="JAOUSE010000011">
    <property type="protein sequence ID" value="MCU9593961.1"/>
    <property type="molecule type" value="Genomic_DNA"/>
</dbReference>
<proteinExistence type="predicted"/>
<evidence type="ECO:0000313" key="1">
    <source>
        <dbReference type="EMBL" id="MCU9593961.1"/>
    </source>
</evidence>